<comment type="similarity">
    <text evidence="1">Belongs to the peptidase C40 family.</text>
</comment>
<dbReference type="AlphaFoldDB" id="A0A561UNY9"/>
<protein>
    <submittedName>
        <fullName evidence="12">Cell wall-associated NlpC family hydrolase</fullName>
    </submittedName>
</protein>
<feature type="chain" id="PRO_5021893995" evidence="9">
    <location>
        <begin position="41"/>
        <end position="396"/>
    </location>
</feature>
<dbReference type="CDD" id="cd13925">
    <property type="entry name" value="RPF"/>
    <property type="match status" value="1"/>
</dbReference>
<dbReference type="Gene3D" id="3.10.350.10">
    <property type="entry name" value="LysM domain"/>
    <property type="match status" value="1"/>
</dbReference>
<dbReference type="PANTHER" id="PTHR47053:SF1">
    <property type="entry name" value="MUREIN DD-ENDOPEPTIDASE MEPH-RELATED"/>
    <property type="match status" value="1"/>
</dbReference>
<evidence type="ECO:0000256" key="2">
    <source>
        <dbReference type="ARBA" id="ARBA00010830"/>
    </source>
</evidence>
<evidence type="ECO:0000313" key="13">
    <source>
        <dbReference type="Proteomes" id="UP000317940"/>
    </source>
</evidence>
<sequence length="396" mass="40200">MLPTTGTNRTSRTAKRAIAATGLLGLGLALPCITATTASAAPVSVWDKVAACESTNDWSINTGNGFYGGLQFTSSTWAAYGGTQYAPEANQATKDQQISVAEKVLADQGPGAWPVCSIEAGLTAGGAPADVNPGGSAQSAPAQQAAPAQAPQSDQSTQSAPSTQGNSGGQGGDHHGRHHNAQQPAAQAQSYTVVAGDWLSTIAQKHDVQGGWQKLYDLNKSVLTQGPDVIYPGEQLVLAVASAPVQQSSDDSTAPAQAPATPVRTASVQTAAPAQATGSMAAAVNFAESKVGQAYVWGGSSNGGWDCSGLTQAALAQAGISIPRVAADQAAVTTRVSLDSLQPGDLLFWSNDGTDAGVYHVGIYIGNGQYVEAANPSAGVKFETISNYTPDFAGRV</sequence>
<dbReference type="SUPFAM" id="SSF54106">
    <property type="entry name" value="LysM domain"/>
    <property type="match status" value="1"/>
</dbReference>
<accession>A0A561UNY9</accession>
<keyword evidence="13" id="KW-1185">Reference proteome</keyword>
<dbReference type="GO" id="GO:0008234">
    <property type="term" value="F:cysteine-type peptidase activity"/>
    <property type="evidence" value="ECO:0007669"/>
    <property type="project" value="UniProtKB-KW"/>
</dbReference>
<keyword evidence="7" id="KW-0788">Thiol protease</keyword>
<evidence type="ECO:0000256" key="4">
    <source>
        <dbReference type="ARBA" id="ARBA00022729"/>
    </source>
</evidence>
<keyword evidence="3" id="KW-0645">Protease</keyword>
<dbReference type="InterPro" id="IPR038765">
    <property type="entry name" value="Papain-like_cys_pep_sf"/>
</dbReference>
<dbReference type="InterPro" id="IPR018392">
    <property type="entry name" value="LysM"/>
</dbReference>
<dbReference type="CDD" id="cd00118">
    <property type="entry name" value="LysM"/>
    <property type="match status" value="1"/>
</dbReference>
<evidence type="ECO:0000256" key="9">
    <source>
        <dbReference type="SAM" id="SignalP"/>
    </source>
</evidence>
<dbReference type="InterPro" id="IPR051202">
    <property type="entry name" value="Peptidase_C40"/>
</dbReference>
<organism evidence="12 13">
    <name type="scientific">Kitasatospora viridis</name>
    <dbReference type="NCBI Taxonomy" id="281105"/>
    <lineage>
        <taxon>Bacteria</taxon>
        <taxon>Bacillati</taxon>
        <taxon>Actinomycetota</taxon>
        <taxon>Actinomycetes</taxon>
        <taxon>Kitasatosporales</taxon>
        <taxon>Streptomycetaceae</taxon>
        <taxon>Kitasatospora</taxon>
    </lineage>
</organism>
<evidence type="ECO:0000256" key="6">
    <source>
        <dbReference type="ARBA" id="ARBA00022801"/>
    </source>
</evidence>
<feature type="compositionally biased region" description="Low complexity" evidence="8">
    <location>
        <begin position="136"/>
        <end position="165"/>
    </location>
</feature>
<dbReference type="OrthoDB" id="1404170at2"/>
<keyword evidence="4 9" id="KW-0732">Signal</keyword>
<dbReference type="Pfam" id="PF06737">
    <property type="entry name" value="Transglycosylas"/>
    <property type="match status" value="1"/>
</dbReference>
<gene>
    <name evidence="12" type="ORF">FHX73_114952</name>
</gene>
<dbReference type="PROSITE" id="PS51935">
    <property type="entry name" value="NLPC_P60"/>
    <property type="match status" value="1"/>
</dbReference>
<dbReference type="Gene3D" id="3.90.1720.10">
    <property type="entry name" value="endopeptidase domain like (from Nostoc punctiforme)"/>
    <property type="match status" value="1"/>
</dbReference>
<dbReference type="InterPro" id="IPR036779">
    <property type="entry name" value="LysM_dom_sf"/>
</dbReference>
<proteinExistence type="inferred from homology"/>
<dbReference type="RefSeq" id="WP_145907076.1">
    <property type="nucleotide sequence ID" value="NZ_BAAAMZ010000048.1"/>
</dbReference>
<evidence type="ECO:0000256" key="3">
    <source>
        <dbReference type="ARBA" id="ARBA00022670"/>
    </source>
</evidence>
<evidence type="ECO:0000256" key="5">
    <source>
        <dbReference type="ARBA" id="ARBA00022737"/>
    </source>
</evidence>
<reference evidence="12 13" key="1">
    <citation type="submission" date="2019-06" db="EMBL/GenBank/DDBJ databases">
        <title>Sequencing the genomes of 1000 actinobacteria strains.</title>
        <authorList>
            <person name="Klenk H.-P."/>
        </authorList>
    </citation>
    <scope>NUCLEOTIDE SEQUENCE [LARGE SCALE GENOMIC DNA]</scope>
    <source>
        <strain evidence="12 13">DSM 44826</strain>
    </source>
</reference>
<dbReference type="Proteomes" id="UP000317940">
    <property type="component" value="Unassembled WGS sequence"/>
</dbReference>
<dbReference type="SMART" id="SM00257">
    <property type="entry name" value="LysM"/>
    <property type="match status" value="1"/>
</dbReference>
<evidence type="ECO:0000259" key="11">
    <source>
        <dbReference type="PROSITE" id="PS51935"/>
    </source>
</evidence>
<dbReference type="SUPFAM" id="SSF54001">
    <property type="entry name" value="Cysteine proteinases"/>
    <property type="match status" value="1"/>
</dbReference>
<comment type="similarity">
    <text evidence="2">Belongs to the transglycosylase family. Rpf subfamily.</text>
</comment>
<feature type="domain" description="NlpC/P60" evidence="11">
    <location>
        <begin position="277"/>
        <end position="396"/>
    </location>
</feature>
<dbReference type="InterPro" id="IPR023346">
    <property type="entry name" value="Lysozyme-like_dom_sf"/>
</dbReference>
<dbReference type="Pfam" id="PF00877">
    <property type="entry name" value="NLPC_P60"/>
    <property type="match status" value="1"/>
</dbReference>
<feature type="region of interest" description="Disordered" evidence="8">
    <location>
        <begin position="127"/>
        <end position="189"/>
    </location>
</feature>
<dbReference type="PANTHER" id="PTHR47053">
    <property type="entry name" value="MUREIN DD-ENDOPEPTIDASE MEPH-RELATED"/>
    <property type="match status" value="1"/>
</dbReference>
<evidence type="ECO:0000256" key="1">
    <source>
        <dbReference type="ARBA" id="ARBA00007074"/>
    </source>
</evidence>
<feature type="domain" description="LysM" evidence="10">
    <location>
        <begin position="189"/>
        <end position="238"/>
    </location>
</feature>
<dbReference type="GO" id="GO:0006508">
    <property type="term" value="P:proteolysis"/>
    <property type="evidence" value="ECO:0007669"/>
    <property type="project" value="UniProtKB-KW"/>
</dbReference>
<dbReference type="Gene3D" id="1.10.530.10">
    <property type="match status" value="1"/>
</dbReference>
<name>A0A561UNY9_9ACTN</name>
<evidence type="ECO:0000256" key="7">
    <source>
        <dbReference type="ARBA" id="ARBA00022807"/>
    </source>
</evidence>
<dbReference type="EMBL" id="VIWT01000001">
    <property type="protein sequence ID" value="TWG01070.1"/>
    <property type="molecule type" value="Genomic_DNA"/>
</dbReference>
<comment type="caution">
    <text evidence="12">The sequence shown here is derived from an EMBL/GenBank/DDBJ whole genome shotgun (WGS) entry which is preliminary data.</text>
</comment>
<evidence type="ECO:0000259" key="10">
    <source>
        <dbReference type="PROSITE" id="PS51782"/>
    </source>
</evidence>
<dbReference type="InterPro" id="IPR000064">
    <property type="entry name" value="NLP_P60_dom"/>
</dbReference>
<keyword evidence="5" id="KW-0677">Repeat</keyword>
<dbReference type="SUPFAM" id="SSF53955">
    <property type="entry name" value="Lysozyme-like"/>
    <property type="match status" value="1"/>
</dbReference>
<dbReference type="InterPro" id="IPR010618">
    <property type="entry name" value="RPF"/>
</dbReference>
<evidence type="ECO:0000256" key="8">
    <source>
        <dbReference type="SAM" id="MobiDB-lite"/>
    </source>
</evidence>
<evidence type="ECO:0000313" key="12">
    <source>
        <dbReference type="EMBL" id="TWG01070.1"/>
    </source>
</evidence>
<dbReference type="Pfam" id="PF01476">
    <property type="entry name" value="LysM"/>
    <property type="match status" value="1"/>
</dbReference>
<feature type="signal peptide" evidence="9">
    <location>
        <begin position="1"/>
        <end position="40"/>
    </location>
</feature>
<dbReference type="PROSITE" id="PS51782">
    <property type="entry name" value="LYSM"/>
    <property type="match status" value="1"/>
</dbReference>
<keyword evidence="6 12" id="KW-0378">Hydrolase</keyword>